<evidence type="ECO:0000313" key="1">
    <source>
        <dbReference type="EMBL" id="TBU35513.1"/>
    </source>
</evidence>
<dbReference type="EMBL" id="ML143386">
    <property type="protein sequence ID" value="TBU35513.1"/>
    <property type="molecule type" value="Genomic_DNA"/>
</dbReference>
<accession>A0A4V2K269</accession>
<organism evidence="1">
    <name type="scientific">Dichomitus squalens</name>
    <dbReference type="NCBI Taxonomy" id="114155"/>
    <lineage>
        <taxon>Eukaryota</taxon>
        <taxon>Fungi</taxon>
        <taxon>Dikarya</taxon>
        <taxon>Basidiomycota</taxon>
        <taxon>Agaricomycotina</taxon>
        <taxon>Agaricomycetes</taxon>
        <taxon>Polyporales</taxon>
        <taxon>Polyporaceae</taxon>
        <taxon>Dichomitus</taxon>
    </lineage>
</organism>
<gene>
    <name evidence="1" type="ORF">BD311DRAFT_744128</name>
</gene>
<sequence>MINFFKMFPKLVQEGVLKPLPANIREGGLSAIPDGLPGGVRSGNSHSAESLNHKLNMHLDHLVLRSLNPKA</sequence>
<reference evidence="1" key="1">
    <citation type="submission" date="2019-01" db="EMBL/GenBank/DDBJ databases">
        <title>Draft genome sequences of three monokaryotic isolates of the white-rot basidiomycete fungus Dichomitus squalens.</title>
        <authorList>
            <consortium name="DOE Joint Genome Institute"/>
            <person name="Lopez S.C."/>
            <person name="Andreopoulos B."/>
            <person name="Pangilinan J."/>
            <person name="Lipzen A."/>
            <person name="Riley R."/>
            <person name="Ahrendt S."/>
            <person name="Ng V."/>
            <person name="Barry K."/>
            <person name="Daum C."/>
            <person name="Grigoriev I.V."/>
            <person name="Hilden K.S."/>
            <person name="Makela M.R."/>
            <person name="de Vries R.P."/>
        </authorList>
    </citation>
    <scope>NUCLEOTIDE SEQUENCE [LARGE SCALE GENOMIC DNA]</scope>
    <source>
        <strain evidence="1">OM18370.1</strain>
    </source>
</reference>
<dbReference type="AlphaFoldDB" id="A0A4V2K269"/>
<name>A0A4V2K269_9APHY</name>
<proteinExistence type="predicted"/>
<protein>
    <submittedName>
        <fullName evidence="1">Uncharacterized protein</fullName>
    </submittedName>
</protein>
<dbReference type="Proteomes" id="UP000292957">
    <property type="component" value="Unassembled WGS sequence"/>
</dbReference>